<dbReference type="GO" id="GO:0042910">
    <property type="term" value="F:xenobiotic transmembrane transporter activity"/>
    <property type="evidence" value="ECO:0007669"/>
    <property type="project" value="InterPro"/>
</dbReference>
<evidence type="ECO:0000256" key="11">
    <source>
        <dbReference type="ARBA" id="ARBA00023136"/>
    </source>
</evidence>
<organism evidence="14 15">
    <name type="scientific">Thermohalobacter berrensis</name>
    <dbReference type="NCBI Taxonomy" id="99594"/>
    <lineage>
        <taxon>Bacteria</taxon>
        <taxon>Bacillati</taxon>
        <taxon>Bacillota</taxon>
        <taxon>Tissierellia</taxon>
        <taxon>Tissierellales</taxon>
        <taxon>Thermohalobacteraceae</taxon>
        <taxon>Thermohalobacter</taxon>
    </lineage>
</organism>
<dbReference type="CDD" id="cd13137">
    <property type="entry name" value="MATE_NorM_like"/>
    <property type="match status" value="1"/>
</dbReference>
<evidence type="ECO:0000256" key="5">
    <source>
        <dbReference type="ARBA" id="ARBA00022448"/>
    </source>
</evidence>
<keyword evidence="9 13" id="KW-1133">Transmembrane helix</keyword>
<dbReference type="PIRSF" id="PIRSF006603">
    <property type="entry name" value="DinF"/>
    <property type="match status" value="1"/>
</dbReference>
<feature type="transmembrane region" description="Helical" evidence="13">
    <location>
        <begin position="136"/>
        <end position="158"/>
    </location>
</feature>
<keyword evidence="10" id="KW-0406">Ion transport</keyword>
<dbReference type="Pfam" id="PF01554">
    <property type="entry name" value="MatE"/>
    <property type="match status" value="2"/>
</dbReference>
<evidence type="ECO:0000256" key="2">
    <source>
        <dbReference type="ARBA" id="ARBA00004651"/>
    </source>
</evidence>
<accession>A0A419T565</accession>
<evidence type="ECO:0000256" key="12">
    <source>
        <dbReference type="ARBA" id="ARBA00031636"/>
    </source>
</evidence>
<sequence length="453" mass="49983">MIIVLNEVISKKRIHLIWKLAWPVMLSQILQTLFEIADMYFISNIGIIEAVAATGISTSIIGVLIVFSQLIATGTIALISRKTGENDIDGVLNISKQALILAFIIGLILSVLIYIYSQNIINIFKVDKNVEKYALIYLKIVLLSIPFIFLNLTGRAVLQAQGDAKTPMIIFALMNILNIILDPALIYGFLIIPKIGYSGAAIATATSNIIASFFMLYVINKKVFNIGLTNIIRNLQINIHIMFRILKIGFYSAIQAISRPITGLVMYKIANYAGTNAVAAFTIGVKMFNLVFIFLTGLNMSISVLTGQNLGKKDLNTVEEVVKDGLKLALANMIVFLIPYFLFAKQLMMFFTSDISVINIGVNYLRITYVGIVFVIFPIVYGGAFVGAGDTAPPMVASLVANWIFKIPFAYIFSEILGIGANGVWLAISLSVIFEAIIVTVWFKKGKWKCKEV</sequence>
<keyword evidence="5" id="KW-0813">Transport</keyword>
<dbReference type="GO" id="GO:0005886">
    <property type="term" value="C:plasma membrane"/>
    <property type="evidence" value="ECO:0007669"/>
    <property type="project" value="UniProtKB-SubCell"/>
</dbReference>
<dbReference type="PANTHER" id="PTHR43298:SF2">
    <property type="entry name" value="FMN_FAD EXPORTER YEEO-RELATED"/>
    <property type="match status" value="1"/>
</dbReference>
<keyword evidence="6" id="KW-0050">Antiport</keyword>
<dbReference type="InterPro" id="IPR048279">
    <property type="entry name" value="MdtK-like"/>
</dbReference>
<gene>
    <name evidence="14" type="ORF">BET03_10865</name>
</gene>
<dbReference type="NCBIfam" id="TIGR00797">
    <property type="entry name" value="matE"/>
    <property type="match status" value="1"/>
</dbReference>
<proteinExistence type="inferred from homology"/>
<evidence type="ECO:0000256" key="8">
    <source>
        <dbReference type="ARBA" id="ARBA00022692"/>
    </source>
</evidence>
<name>A0A419T565_9FIRM</name>
<evidence type="ECO:0000313" key="14">
    <source>
        <dbReference type="EMBL" id="RKD32569.1"/>
    </source>
</evidence>
<dbReference type="GO" id="GO:0006811">
    <property type="term" value="P:monoatomic ion transport"/>
    <property type="evidence" value="ECO:0007669"/>
    <property type="project" value="UniProtKB-KW"/>
</dbReference>
<comment type="similarity">
    <text evidence="3">Belongs to the multi antimicrobial extrusion (MATE) (TC 2.A.66.1) family.</text>
</comment>
<dbReference type="Proteomes" id="UP000284177">
    <property type="component" value="Unassembled WGS sequence"/>
</dbReference>
<comment type="function">
    <text evidence="1">Multidrug efflux pump.</text>
</comment>
<evidence type="ECO:0000313" key="15">
    <source>
        <dbReference type="Proteomes" id="UP000284177"/>
    </source>
</evidence>
<comment type="subcellular location">
    <subcellularLocation>
        <location evidence="2">Cell membrane</location>
        <topology evidence="2">Multi-pass membrane protein</topology>
    </subcellularLocation>
</comment>
<evidence type="ECO:0000256" key="9">
    <source>
        <dbReference type="ARBA" id="ARBA00022989"/>
    </source>
</evidence>
<keyword evidence="8 13" id="KW-0812">Transmembrane</keyword>
<feature type="transmembrane region" description="Helical" evidence="13">
    <location>
        <begin position="278"/>
        <end position="305"/>
    </location>
</feature>
<keyword evidence="15" id="KW-1185">Reference proteome</keyword>
<evidence type="ECO:0000256" key="13">
    <source>
        <dbReference type="SAM" id="Phobius"/>
    </source>
</evidence>
<protein>
    <recommendedName>
        <fullName evidence="4">Probable multidrug resistance protein NorM</fullName>
    </recommendedName>
    <alternativeName>
        <fullName evidence="12">Multidrug-efflux transporter</fullName>
    </alternativeName>
</protein>
<keyword evidence="7" id="KW-1003">Cell membrane</keyword>
<evidence type="ECO:0000256" key="10">
    <source>
        <dbReference type="ARBA" id="ARBA00023065"/>
    </source>
</evidence>
<evidence type="ECO:0000256" key="6">
    <source>
        <dbReference type="ARBA" id="ARBA00022449"/>
    </source>
</evidence>
<dbReference type="EMBL" id="MCIB01000010">
    <property type="protein sequence ID" value="RKD32569.1"/>
    <property type="molecule type" value="Genomic_DNA"/>
</dbReference>
<dbReference type="PANTHER" id="PTHR43298">
    <property type="entry name" value="MULTIDRUG RESISTANCE PROTEIN NORM-RELATED"/>
    <property type="match status" value="1"/>
</dbReference>
<reference evidence="14 15" key="1">
    <citation type="submission" date="2016-08" db="EMBL/GenBank/DDBJ databases">
        <title>Novel Firmicutes and Novel Genomes.</title>
        <authorList>
            <person name="Poppleton D.I."/>
            <person name="Gribaldo S."/>
        </authorList>
    </citation>
    <scope>NUCLEOTIDE SEQUENCE [LARGE SCALE GENOMIC DNA]</scope>
    <source>
        <strain evidence="14 15">CTT3</strain>
    </source>
</reference>
<evidence type="ECO:0000256" key="7">
    <source>
        <dbReference type="ARBA" id="ARBA00022475"/>
    </source>
</evidence>
<comment type="caution">
    <text evidence="14">The sequence shown here is derived from an EMBL/GenBank/DDBJ whole genome shotgun (WGS) entry which is preliminary data.</text>
</comment>
<feature type="transmembrane region" description="Helical" evidence="13">
    <location>
        <begin position="364"/>
        <end position="388"/>
    </location>
</feature>
<evidence type="ECO:0000256" key="4">
    <source>
        <dbReference type="ARBA" id="ARBA00020268"/>
    </source>
</evidence>
<evidence type="ECO:0000256" key="1">
    <source>
        <dbReference type="ARBA" id="ARBA00003408"/>
    </source>
</evidence>
<dbReference type="AlphaFoldDB" id="A0A419T565"/>
<feature type="transmembrane region" description="Helical" evidence="13">
    <location>
        <begin position="395"/>
        <end position="413"/>
    </location>
</feature>
<feature type="transmembrane region" description="Helical" evidence="13">
    <location>
        <begin position="54"/>
        <end position="78"/>
    </location>
</feature>
<dbReference type="InterPro" id="IPR002528">
    <property type="entry name" value="MATE_fam"/>
</dbReference>
<feature type="transmembrane region" description="Helical" evidence="13">
    <location>
        <begin position="98"/>
        <end position="116"/>
    </location>
</feature>
<evidence type="ECO:0000256" key="3">
    <source>
        <dbReference type="ARBA" id="ARBA00010199"/>
    </source>
</evidence>
<dbReference type="GO" id="GO:0015297">
    <property type="term" value="F:antiporter activity"/>
    <property type="evidence" value="ECO:0007669"/>
    <property type="project" value="UniProtKB-KW"/>
</dbReference>
<keyword evidence="11 13" id="KW-0472">Membrane</keyword>
<feature type="transmembrane region" description="Helical" evidence="13">
    <location>
        <begin position="20"/>
        <end position="42"/>
    </location>
</feature>
<feature type="transmembrane region" description="Helical" evidence="13">
    <location>
        <begin position="170"/>
        <end position="192"/>
    </location>
</feature>
<feature type="transmembrane region" description="Helical" evidence="13">
    <location>
        <begin position="198"/>
        <end position="220"/>
    </location>
</feature>
<dbReference type="InterPro" id="IPR050222">
    <property type="entry name" value="MATE_MdtK"/>
</dbReference>
<feature type="transmembrane region" description="Helical" evidence="13">
    <location>
        <begin position="241"/>
        <end position="258"/>
    </location>
</feature>
<feature type="transmembrane region" description="Helical" evidence="13">
    <location>
        <begin position="326"/>
        <end position="344"/>
    </location>
</feature>
<feature type="transmembrane region" description="Helical" evidence="13">
    <location>
        <begin position="419"/>
        <end position="443"/>
    </location>
</feature>